<keyword evidence="2" id="KW-1185">Reference proteome</keyword>
<dbReference type="Proteomes" id="UP001597180">
    <property type="component" value="Unassembled WGS sequence"/>
</dbReference>
<comment type="caution">
    <text evidence="1">The sequence shown here is derived from an EMBL/GenBank/DDBJ whole genome shotgun (WGS) entry which is preliminary data.</text>
</comment>
<dbReference type="SUPFAM" id="SSF140500">
    <property type="entry name" value="BAS1536-like"/>
    <property type="match status" value="1"/>
</dbReference>
<sequence>MAFPEYQLRHYPQIGWIRENNQQAKWFFGKKKRSSSDVSLEEEIYRLRQELERLVQSEQCLTSPEVVKISMILDKKINEYMNRNKRSR</sequence>
<accession>A0ABW3UH04</accession>
<dbReference type="InterPro" id="IPR036638">
    <property type="entry name" value="HLH_DNA-bd_sf"/>
</dbReference>
<dbReference type="EMBL" id="JBHTLU010000013">
    <property type="protein sequence ID" value="MFD1220278.1"/>
    <property type="molecule type" value="Genomic_DNA"/>
</dbReference>
<dbReference type="InterPro" id="IPR018540">
    <property type="entry name" value="Spo0E-like"/>
</dbReference>
<protein>
    <submittedName>
        <fullName evidence="1">Aspartyl-phosphate phosphatase Spo0E family protein</fullName>
    </submittedName>
</protein>
<dbReference type="Gene3D" id="4.10.280.10">
    <property type="entry name" value="Helix-loop-helix DNA-binding domain"/>
    <property type="match status" value="1"/>
</dbReference>
<gene>
    <name evidence="1" type="ORF">ACFQ4B_09110</name>
</gene>
<name>A0ABW3UH04_9BACL</name>
<dbReference type="RefSeq" id="WP_079908146.1">
    <property type="nucleotide sequence ID" value="NZ_BAABJG010000006.1"/>
</dbReference>
<dbReference type="InterPro" id="IPR037208">
    <property type="entry name" value="Spo0E-like_sf"/>
</dbReference>
<evidence type="ECO:0000313" key="1">
    <source>
        <dbReference type="EMBL" id="MFD1220278.1"/>
    </source>
</evidence>
<organism evidence="1 2">
    <name type="scientific">Paenibacillus vulneris</name>
    <dbReference type="NCBI Taxonomy" id="1133364"/>
    <lineage>
        <taxon>Bacteria</taxon>
        <taxon>Bacillati</taxon>
        <taxon>Bacillota</taxon>
        <taxon>Bacilli</taxon>
        <taxon>Bacillales</taxon>
        <taxon>Paenibacillaceae</taxon>
        <taxon>Paenibacillus</taxon>
    </lineage>
</organism>
<reference evidence="2" key="1">
    <citation type="journal article" date="2019" name="Int. J. Syst. Evol. Microbiol.">
        <title>The Global Catalogue of Microorganisms (GCM) 10K type strain sequencing project: providing services to taxonomists for standard genome sequencing and annotation.</title>
        <authorList>
            <consortium name="The Broad Institute Genomics Platform"/>
            <consortium name="The Broad Institute Genome Sequencing Center for Infectious Disease"/>
            <person name="Wu L."/>
            <person name="Ma J."/>
        </authorList>
    </citation>
    <scope>NUCLEOTIDE SEQUENCE [LARGE SCALE GENOMIC DNA]</scope>
    <source>
        <strain evidence="2">CCUG 53270</strain>
    </source>
</reference>
<evidence type="ECO:0000313" key="2">
    <source>
        <dbReference type="Proteomes" id="UP001597180"/>
    </source>
</evidence>
<dbReference type="Pfam" id="PF09388">
    <property type="entry name" value="SpoOE-like"/>
    <property type="match status" value="1"/>
</dbReference>
<proteinExistence type="predicted"/>